<dbReference type="InterPro" id="IPR002994">
    <property type="entry name" value="Surf1/Shy1"/>
</dbReference>
<dbReference type="CDD" id="cd06662">
    <property type="entry name" value="SURF1"/>
    <property type="match status" value="1"/>
</dbReference>
<feature type="transmembrane region" description="Helical" evidence="1">
    <location>
        <begin position="170"/>
        <end position="188"/>
    </location>
</feature>
<evidence type="ECO:0000256" key="1">
    <source>
        <dbReference type="RuleBase" id="RU363076"/>
    </source>
</evidence>
<evidence type="ECO:0000313" key="3">
    <source>
        <dbReference type="EMBL" id="CAA9526383.1"/>
    </source>
</evidence>
<dbReference type="EMBL" id="CADCWA010000158">
    <property type="protein sequence ID" value="CAA9526383.1"/>
    <property type="molecule type" value="Genomic_DNA"/>
</dbReference>
<proteinExistence type="inferred from homology"/>
<comment type="subcellular location">
    <subcellularLocation>
        <location evidence="1">Cell membrane</location>
        <topology evidence="1">Multi-pass membrane protein</topology>
    </subcellularLocation>
</comment>
<protein>
    <recommendedName>
        <fullName evidence="1">SURF1-like protein</fullName>
    </recommendedName>
</protein>
<keyword evidence="1" id="KW-1003">Cell membrane</keyword>
<keyword evidence="1" id="KW-0472">Membrane</keyword>
<keyword evidence="1" id="KW-0812">Transmembrane</keyword>
<gene>
    <name evidence="3" type="ORF">AVDCRST_MAG31-1967</name>
</gene>
<organism evidence="3">
    <name type="scientific">uncultured Sphingomonas sp</name>
    <dbReference type="NCBI Taxonomy" id="158754"/>
    <lineage>
        <taxon>Bacteria</taxon>
        <taxon>Pseudomonadati</taxon>
        <taxon>Pseudomonadota</taxon>
        <taxon>Alphaproteobacteria</taxon>
        <taxon>Sphingomonadales</taxon>
        <taxon>Sphingomonadaceae</taxon>
        <taxon>Sphingomonas</taxon>
        <taxon>environmental samples</taxon>
    </lineage>
</organism>
<dbReference type="AlphaFoldDB" id="A0A6J4TMP0"/>
<sequence>MIRRLPVVPTAIVLAAVATMIALGVWQLGRGRQKDALLAQYRAAQGLPPVGWPTQPMREEQLPLFRQASGICLEPVATKLIAGRNRDGVSGFSHLVDCRTGAEGPGMRVDTGWSRDPKSGVPWRGGPVSGVIASDGEMRMRLVSAEGLGGLEPSARPNVADVPNNHRSYAVQWFLFAAAALVIYLLAVRAKLGGAAK</sequence>
<dbReference type="GO" id="GO:0005886">
    <property type="term" value="C:plasma membrane"/>
    <property type="evidence" value="ECO:0007669"/>
    <property type="project" value="UniProtKB-SubCell"/>
</dbReference>
<feature type="region of interest" description="Disordered" evidence="2">
    <location>
        <begin position="107"/>
        <end position="126"/>
    </location>
</feature>
<comment type="similarity">
    <text evidence="1">Belongs to the SURF1 family.</text>
</comment>
<evidence type="ECO:0000256" key="2">
    <source>
        <dbReference type="SAM" id="MobiDB-lite"/>
    </source>
</evidence>
<feature type="transmembrane region" description="Helical" evidence="1">
    <location>
        <begin position="7"/>
        <end position="28"/>
    </location>
</feature>
<dbReference type="Pfam" id="PF02104">
    <property type="entry name" value="SURF1"/>
    <property type="match status" value="1"/>
</dbReference>
<keyword evidence="1" id="KW-1133">Transmembrane helix</keyword>
<dbReference type="RefSeq" id="WP_294170268.1">
    <property type="nucleotide sequence ID" value="NZ_CADCWA010000158.1"/>
</dbReference>
<name>A0A6J4TMP0_9SPHN</name>
<reference evidence="3" key="1">
    <citation type="submission" date="2020-02" db="EMBL/GenBank/DDBJ databases">
        <authorList>
            <person name="Meier V. D."/>
        </authorList>
    </citation>
    <scope>NUCLEOTIDE SEQUENCE</scope>
    <source>
        <strain evidence="3">AVDCRST_MAG31</strain>
    </source>
</reference>
<accession>A0A6J4TMP0</accession>